<dbReference type="EMBL" id="GBXM01079548">
    <property type="protein sequence ID" value="JAH29029.1"/>
    <property type="molecule type" value="Transcribed_RNA"/>
</dbReference>
<proteinExistence type="predicted"/>
<protein>
    <submittedName>
        <fullName evidence="1">Uncharacterized protein</fullName>
    </submittedName>
</protein>
<accession>A0A0E9RIU5</accession>
<name>A0A0E9RIU5_ANGAN</name>
<reference evidence="1" key="1">
    <citation type="submission" date="2014-11" db="EMBL/GenBank/DDBJ databases">
        <authorList>
            <person name="Amaro Gonzalez C."/>
        </authorList>
    </citation>
    <scope>NUCLEOTIDE SEQUENCE</scope>
</reference>
<organism evidence="1">
    <name type="scientific">Anguilla anguilla</name>
    <name type="common">European freshwater eel</name>
    <name type="synonym">Muraena anguilla</name>
    <dbReference type="NCBI Taxonomy" id="7936"/>
    <lineage>
        <taxon>Eukaryota</taxon>
        <taxon>Metazoa</taxon>
        <taxon>Chordata</taxon>
        <taxon>Craniata</taxon>
        <taxon>Vertebrata</taxon>
        <taxon>Euteleostomi</taxon>
        <taxon>Actinopterygii</taxon>
        <taxon>Neopterygii</taxon>
        <taxon>Teleostei</taxon>
        <taxon>Anguilliformes</taxon>
        <taxon>Anguillidae</taxon>
        <taxon>Anguilla</taxon>
    </lineage>
</organism>
<dbReference type="AlphaFoldDB" id="A0A0E9RIU5"/>
<sequence length="32" mass="3696">MLTQKYQTDLKPALYSTKVHVSNGTAYEHKNE</sequence>
<evidence type="ECO:0000313" key="1">
    <source>
        <dbReference type="EMBL" id="JAH29029.1"/>
    </source>
</evidence>
<reference evidence="1" key="2">
    <citation type="journal article" date="2015" name="Fish Shellfish Immunol.">
        <title>Early steps in the European eel (Anguilla anguilla)-Vibrio vulnificus interaction in the gills: Role of the RtxA13 toxin.</title>
        <authorList>
            <person name="Callol A."/>
            <person name="Pajuelo D."/>
            <person name="Ebbesson L."/>
            <person name="Teles M."/>
            <person name="MacKenzie S."/>
            <person name="Amaro C."/>
        </authorList>
    </citation>
    <scope>NUCLEOTIDE SEQUENCE</scope>
</reference>